<comment type="caution">
    <text evidence="1">The sequence shown here is derived from an EMBL/GenBank/DDBJ whole genome shotgun (WGS) entry which is preliminary data.</text>
</comment>
<keyword evidence="2" id="KW-1185">Reference proteome</keyword>
<dbReference type="EMBL" id="JAINUF010000005">
    <property type="protein sequence ID" value="KAJ8358939.1"/>
    <property type="molecule type" value="Genomic_DNA"/>
</dbReference>
<name>A0A9Q1FHB9_SYNKA</name>
<protein>
    <submittedName>
        <fullName evidence="1">Uncharacterized protein</fullName>
    </submittedName>
</protein>
<gene>
    <name evidence="1" type="ORF">SKAU_G00154640</name>
</gene>
<dbReference type="Proteomes" id="UP001152622">
    <property type="component" value="Chromosome 5"/>
</dbReference>
<reference evidence="1" key="1">
    <citation type="journal article" date="2023" name="Science">
        <title>Genome structures resolve the early diversification of teleost fishes.</title>
        <authorList>
            <person name="Parey E."/>
            <person name="Louis A."/>
            <person name="Montfort J."/>
            <person name="Bouchez O."/>
            <person name="Roques C."/>
            <person name="Iampietro C."/>
            <person name="Lluch J."/>
            <person name="Castinel A."/>
            <person name="Donnadieu C."/>
            <person name="Desvignes T."/>
            <person name="Floi Bucao C."/>
            <person name="Jouanno E."/>
            <person name="Wen M."/>
            <person name="Mejri S."/>
            <person name="Dirks R."/>
            <person name="Jansen H."/>
            <person name="Henkel C."/>
            <person name="Chen W.J."/>
            <person name="Zahm M."/>
            <person name="Cabau C."/>
            <person name="Klopp C."/>
            <person name="Thompson A.W."/>
            <person name="Robinson-Rechavi M."/>
            <person name="Braasch I."/>
            <person name="Lecointre G."/>
            <person name="Bobe J."/>
            <person name="Postlethwait J.H."/>
            <person name="Berthelot C."/>
            <person name="Roest Crollius H."/>
            <person name="Guiguen Y."/>
        </authorList>
    </citation>
    <scope>NUCLEOTIDE SEQUENCE</scope>
    <source>
        <strain evidence="1">WJC10195</strain>
    </source>
</reference>
<dbReference type="AlphaFoldDB" id="A0A9Q1FHB9"/>
<organism evidence="1 2">
    <name type="scientific">Synaphobranchus kaupii</name>
    <name type="common">Kaup's arrowtooth eel</name>
    <dbReference type="NCBI Taxonomy" id="118154"/>
    <lineage>
        <taxon>Eukaryota</taxon>
        <taxon>Metazoa</taxon>
        <taxon>Chordata</taxon>
        <taxon>Craniata</taxon>
        <taxon>Vertebrata</taxon>
        <taxon>Euteleostomi</taxon>
        <taxon>Actinopterygii</taxon>
        <taxon>Neopterygii</taxon>
        <taxon>Teleostei</taxon>
        <taxon>Anguilliformes</taxon>
        <taxon>Synaphobranchidae</taxon>
        <taxon>Synaphobranchus</taxon>
    </lineage>
</organism>
<evidence type="ECO:0000313" key="1">
    <source>
        <dbReference type="EMBL" id="KAJ8358939.1"/>
    </source>
</evidence>
<proteinExistence type="predicted"/>
<accession>A0A9Q1FHB9</accession>
<sequence length="138" mass="15252">MSLLAQLTCRSGGGLCTTLRDSKPQPVLIRFGLCLGSPPWPPSFQKDPALVWPCCIEWALTYGRWIFPLLHCNTKLVTWSSPHLLQSGKVTAVTEECTLHQSLPHLKPTVWTDGRTDRHGHCLIDGRAHASTVPVSSE</sequence>
<evidence type="ECO:0000313" key="2">
    <source>
        <dbReference type="Proteomes" id="UP001152622"/>
    </source>
</evidence>